<dbReference type="EMBL" id="CAFBOG010000334">
    <property type="protein sequence ID" value="CAB5002330.1"/>
    <property type="molecule type" value="Genomic_DNA"/>
</dbReference>
<dbReference type="EMBL" id="CAFAAQ010000356">
    <property type="protein sequence ID" value="CAB4829608.1"/>
    <property type="molecule type" value="Genomic_DNA"/>
</dbReference>
<evidence type="ECO:0000313" key="1">
    <source>
        <dbReference type="EMBL" id="CAB4829608.1"/>
    </source>
</evidence>
<accession>A0A6J7P9U6</accession>
<proteinExistence type="predicted"/>
<name>A0A6J7P9U6_9ZZZZ</name>
<organism evidence="2">
    <name type="scientific">freshwater metagenome</name>
    <dbReference type="NCBI Taxonomy" id="449393"/>
    <lineage>
        <taxon>unclassified sequences</taxon>
        <taxon>metagenomes</taxon>
        <taxon>ecological metagenomes</taxon>
    </lineage>
</organism>
<dbReference type="AlphaFoldDB" id="A0A6J7P9U6"/>
<gene>
    <name evidence="1" type="ORF">UFOPK3046_02283</name>
    <name evidence="2" type="ORF">UFOPK3914_02217</name>
</gene>
<protein>
    <submittedName>
        <fullName evidence="2">Unannotated protein</fullName>
    </submittedName>
</protein>
<evidence type="ECO:0000313" key="2">
    <source>
        <dbReference type="EMBL" id="CAB5002330.1"/>
    </source>
</evidence>
<sequence length="63" mass="6433">MPGGDAAIGRGAERGLELSSTYSRLGEGGAKCCGSHLGSGQLTVSSKWVHPYPGYSYPPHVAA</sequence>
<reference evidence="2" key="1">
    <citation type="submission" date="2020-05" db="EMBL/GenBank/DDBJ databases">
        <authorList>
            <person name="Chiriac C."/>
            <person name="Salcher M."/>
            <person name="Ghai R."/>
            <person name="Kavagutti S V."/>
        </authorList>
    </citation>
    <scope>NUCLEOTIDE SEQUENCE</scope>
</reference>